<comment type="caution">
    <text evidence="2">The sequence shown here is derived from an EMBL/GenBank/DDBJ whole genome shotgun (WGS) entry which is preliminary data.</text>
</comment>
<reference evidence="2 3" key="1">
    <citation type="submission" date="2024-09" db="EMBL/GenBank/DDBJ databases">
        <authorList>
            <person name="Sun Q."/>
            <person name="Mori K."/>
        </authorList>
    </citation>
    <scope>NUCLEOTIDE SEQUENCE [LARGE SCALE GENOMIC DNA]</scope>
    <source>
        <strain evidence="2 3">TBRC 1432</strain>
    </source>
</reference>
<dbReference type="SUPFAM" id="SSF54862">
    <property type="entry name" value="4Fe-4S ferredoxins"/>
    <property type="match status" value="1"/>
</dbReference>
<dbReference type="Gene3D" id="3.30.70.20">
    <property type="match status" value="1"/>
</dbReference>
<accession>A0ABV6MI66</accession>
<feature type="region of interest" description="Disordered" evidence="1">
    <location>
        <begin position="66"/>
        <end position="89"/>
    </location>
</feature>
<dbReference type="Pfam" id="PF13459">
    <property type="entry name" value="Fer4_15"/>
    <property type="match status" value="1"/>
</dbReference>
<evidence type="ECO:0000313" key="2">
    <source>
        <dbReference type="EMBL" id="MFC0539983.1"/>
    </source>
</evidence>
<sequence length="89" mass="9707">MNELHINWIACDGRGLCAELLPELISTDPWGYPLITDATVPDHLEEHARRAARLCPRLAISLKAVSPPAPAARPHRTQWTPAGTPAPRG</sequence>
<protein>
    <submittedName>
        <fullName evidence="2">Ferredoxin</fullName>
    </submittedName>
</protein>
<dbReference type="RefSeq" id="WP_273938752.1">
    <property type="nucleotide sequence ID" value="NZ_CP097263.1"/>
</dbReference>
<keyword evidence="3" id="KW-1185">Reference proteome</keyword>
<name>A0ABV6MI66_9PSEU</name>
<dbReference type="Proteomes" id="UP001589810">
    <property type="component" value="Unassembled WGS sequence"/>
</dbReference>
<evidence type="ECO:0000256" key="1">
    <source>
        <dbReference type="SAM" id="MobiDB-lite"/>
    </source>
</evidence>
<gene>
    <name evidence="2" type="ORF">ACFFH7_00745</name>
</gene>
<dbReference type="EMBL" id="JBHLUD010000001">
    <property type="protein sequence ID" value="MFC0539983.1"/>
    <property type="molecule type" value="Genomic_DNA"/>
</dbReference>
<evidence type="ECO:0000313" key="3">
    <source>
        <dbReference type="Proteomes" id="UP001589810"/>
    </source>
</evidence>
<proteinExistence type="predicted"/>
<organism evidence="2 3">
    <name type="scientific">Kutzneria chonburiensis</name>
    <dbReference type="NCBI Taxonomy" id="1483604"/>
    <lineage>
        <taxon>Bacteria</taxon>
        <taxon>Bacillati</taxon>
        <taxon>Actinomycetota</taxon>
        <taxon>Actinomycetes</taxon>
        <taxon>Pseudonocardiales</taxon>
        <taxon>Pseudonocardiaceae</taxon>
        <taxon>Kutzneria</taxon>
    </lineage>
</organism>